<sequence length="153" mass="16923">MPQNESVSVHERSACLSGVGSIPTSPPPPPVSSHSNPVPAATFPRSGIQFQIPSQSAHRRLHSPTQNLQARSTRFHFFHNLLLTMTNARVRGQSSSGFGCLRSTMCAPHRSIWNFSEAKLSARYETAPTPCTFIIFEPDPINLTYNPDCQMLF</sequence>
<dbReference type="InParanoid" id="A0A165FNH3"/>
<evidence type="ECO:0000313" key="3">
    <source>
        <dbReference type="Proteomes" id="UP000076871"/>
    </source>
</evidence>
<organism evidence="2 3">
    <name type="scientific">Laetiporus sulphureus 93-53</name>
    <dbReference type="NCBI Taxonomy" id="1314785"/>
    <lineage>
        <taxon>Eukaryota</taxon>
        <taxon>Fungi</taxon>
        <taxon>Dikarya</taxon>
        <taxon>Basidiomycota</taxon>
        <taxon>Agaricomycotina</taxon>
        <taxon>Agaricomycetes</taxon>
        <taxon>Polyporales</taxon>
        <taxon>Laetiporus</taxon>
    </lineage>
</organism>
<proteinExistence type="predicted"/>
<dbReference type="RefSeq" id="XP_040766973.1">
    <property type="nucleotide sequence ID" value="XM_040902877.1"/>
</dbReference>
<gene>
    <name evidence="2" type="ORF">LAESUDRAFT_544697</name>
</gene>
<dbReference type="AlphaFoldDB" id="A0A165FNH3"/>
<dbReference type="GeneID" id="63819908"/>
<protein>
    <submittedName>
        <fullName evidence="2">Uncharacterized protein</fullName>
    </submittedName>
</protein>
<evidence type="ECO:0000313" key="2">
    <source>
        <dbReference type="EMBL" id="KZT09233.1"/>
    </source>
</evidence>
<reference evidence="2 3" key="1">
    <citation type="journal article" date="2016" name="Mol. Biol. Evol.">
        <title>Comparative Genomics of Early-Diverging Mushroom-Forming Fungi Provides Insights into the Origins of Lignocellulose Decay Capabilities.</title>
        <authorList>
            <person name="Nagy L.G."/>
            <person name="Riley R."/>
            <person name="Tritt A."/>
            <person name="Adam C."/>
            <person name="Daum C."/>
            <person name="Floudas D."/>
            <person name="Sun H."/>
            <person name="Yadav J.S."/>
            <person name="Pangilinan J."/>
            <person name="Larsson K.H."/>
            <person name="Matsuura K."/>
            <person name="Barry K."/>
            <person name="Labutti K."/>
            <person name="Kuo R."/>
            <person name="Ohm R.A."/>
            <person name="Bhattacharya S.S."/>
            <person name="Shirouzu T."/>
            <person name="Yoshinaga Y."/>
            <person name="Martin F.M."/>
            <person name="Grigoriev I.V."/>
            <person name="Hibbett D.S."/>
        </authorList>
    </citation>
    <scope>NUCLEOTIDE SEQUENCE [LARGE SCALE GENOMIC DNA]</scope>
    <source>
        <strain evidence="2 3">93-53</strain>
    </source>
</reference>
<feature type="region of interest" description="Disordered" evidence="1">
    <location>
        <begin position="1"/>
        <end position="42"/>
    </location>
</feature>
<keyword evidence="3" id="KW-1185">Reference proteome</keyword>
<dbReference type="EMBL" id="KV427612">
    <property type="protein sequence ID" value="KZT09233.1"/>
    <property type="molecule type" value="Genomic_DNA"/>
</dbReference>
<dbReference type="Proteomes" id="UP000076871">
    <property type="component" value="Unassembled WGS sequence"/>
</dbReference>
<accession>A0A165FNH3</accession>
<name>A0A165FNH3_9APHY</name>
<evidence type="ECO:0000256" key="1">
    <source>
        <dbReference type="SAM" id="MobiDB-lite"/>
    </source>
</evidence>